<dbReference type="EMBL" id="MNLB01000019">
    <property type="protein sequence ID" value="PAC72684.1"/>
    <property type="molecule type" value="Genomic_DNA"/>
</dbReference>
<dbReference type="GO" id="GO:1901982">
    <property type="term" value="F:maltose binding"/>
    <property type="evidence" value="ECO:0007669"/>
    <property type="project" value="TreeGrafter"/>
</dbReference>
<protein>
    <submittedName>
        <fullName evidence="5">ABC transporter, solute-binding protein</fullName>
    </submittedName>
</protein>
<dbReference type="AlphaFoldDB" id="A0A267WJA1"/>
<organism evidence="5 6">
    <name type="scientific">Bifidobacterium pseudocatenulatum</name>
    <dbReference type="NCBI Taxonomy" id="28026"/>
    <lineage>
        <taxon>Bacteria</taxon>
        <taxon>Bacillati</taxon>
        <taxon>Actinomycetota</taxon>
        <taxon>Actinomycetes</taxon>
        <taxon>Bifidobacteriales</taxon>
        <taxon>Bifidobacteriaceae</taxon>
        <taxon>Bifidobacterium</taxon>
    </lineage>
</organism>
<comment type="caution">
    <text evidence="5">The sequence shown here is derived from an EMBL/GenBank/DDBJ whole genome shotgun (WGS) entry which is preliminary data.</text>
</comment>
<dbReference type="SUPFAM" id="SSF53850">
    <property type="entry name" value="Periplasmic binding protein-like II"/>
    <property type="match status" value="1"/>
</dbReference>
<keyword evidence="2" id="KW-0813">Transport</keyword>
<feature type="signal peptide" evidence="4">
    <location>
        <begin position="1"/>
        <end position="22"/>
    </location>
</feature>
<reference evidence="5 6" key="1">
    <citation type="journal article" date="2017" name="ISME J.">
        <title>Unveiling bifidobacterial biogeography across the mammalian branch of the tree of life.</title>
        <authorList>
            <person name="Milani C."/>
            <person name="Mangifesta M."/>
            <person name="Mancabelli L."/>
            <person name="Lugli G.A."/>
            <person name="James K."/>
            <person name="Duranti S."/>
            <person name="Turroni F."/>
            <person name="Ferrario C."/>
            <person name="Ossiprandi M.C."/>
            <person name="van Sinderen D."/>
            <person name="Ventura M."/>
        </authorList>
    </citation>
    <scope>NUCLEOTIDE SEQUENCE [LARGE SCALE GENOMIC DNA]</scope>
    <source>
        <strain evidence="5 6">1E</strain>
    </source>
</reference>
<gene>
    <name evidence="5" type="ORF">BPS1E_1832</name>
</gene>
<dbReference type="GO" id="GO:0042956">
    <property type="term" value="P:maltodextrin transmembrane transport"/>
    <property type="evidence" value="ECO:0007669"/>
    <property type="project" value="TreeGrafter"/>
</dbReference>
<evidence type="ECO:0000313" key="6">
    <source>
        <dbReference type="Proteomes" id="UP000216789"/>
    </source>
</evidence>
<dbReference type="InterPro" id="IPR006059">
    <property type="entry name" value="SBP"/>
</dbReference>
<proteinExistence type="inferred from homology"/>
<dbReference type="PANTHER" id="PTHR30061:SF50">
    <property type="entry name" value="MALTOSE_MALTODEXTRIN-BINDING PERIPLASMIC PROTEIN"/>
    <property type="match status" value="1"/>
</dbReference>
<keyword evidence="3 4" id="KW-0732">Signal</keyword>
<evidence type="ECO:0000256" key="3">
    <source>
        <dbReference type="ARBA" id="ARBA00022729"/>
    </source>
</evidence>
<evidence type="ECO:0000256" key="2">
    <source>
        <dbReference type="ARBA" id="ARBA00022448"/>
    </source>
</evidence>
<dbReference type="GO" id="GO:0015768">
    <property type="term" value="P:maltose transport"/>
    <property type="evidence" value="ECO:0007669"/>
    <property type="project" value="TreeGrafter"/>
</dbReference>
<evidence type="ECO:0000256" key="1">
    <source>
        <dbReference type="ARBA" id="ARBA00008520"/>
    </source>
</evidence>
<comment type="similarity">
    <text evidence="1">Belongs to the bacterial solute-binding protein 1 family.</text>
</comment>
<accession>A0A267WJA1</accession>
<evidence type="ECO:0000256" key="4">
    <source>
        <dbReference type="SAM" id="SignalP"/>
    </source>
</evidence>
<dbReference type="RefSeq" id="WP_095279962.1">
    <property type="nucleotide sequence ID" value="NZ_MNLB01000019.1"/>
</dbReference>
<dbReference type="GO" id="GO:0055052">
    <property type="term" value="C:ATP-binding cassette (ABC) transporter complex, substrate-binding subunit-containing"/>
    <property type="evidence" value="ECO:0007669"/>
    <property type="project" value="TreeGrafter"/>
</dbReference>
<name>A0A267WJA1_BIFPS</name>
<feature type="chain" id="PRO_5012628135" evidence="4">
    <location>
        <begin position="23"/>
        <end position="439"/>
    </location>
</feature>
<dbReference type="PROSITE" id="PS51257">
    <property type="entry name" value="PROKAR_LIPOPROTEIN"/>
    <property type="match status" value="1"/>
</dbReference>
<sequence length="439" mass="46959">MAHRFRHALALALSVATVLATAACSIGAPVTRAARTDEITVWVMQDDFSAATIDAINTRFRAQTGAEVHVQTQPWDGIATKLMTALATSNPPDVIDIGNTKVLEFARTGALLDLSAQREELAHGGTWLDGLEQPMTYDGGLYAAPAFGAARTVIYNRRMWREAGITTPPTTYDELCGDLDRVQRAHAGDADFSALYLPGQNWFAGLQFLWDAGASPAELRDGQWTATLGSPNGIAGLQAWASFQNRYSSKASRTADTLIPDQAQLLGQQKTSAIIWNASAVTKAVASNPQLSADDFGAFPMPSVSGDGQQPTMMSGSGWAVATRSAAPSLALAWISIATSPAVERAWIVEHDGWLPNTRELTAEYLASGKLSAVQRGFFEAAMHSRSTPNVPGWTTIEADGSLKELFSKAALDPSKAQDIADAFDERTDAVLSEAQEEL</sequence>
<dbReference type="Gene3D" id="3.40.190.10">
    <property type="entry name" value="Periplasmic binding protein-like II"/>
    <property type="match status" value="2"/>
</dbReference>
<dbReference type="PANTHER" id="PTHR30061">
    <property type="entry name" value="MALTOSE-BINDING PERIPLASMIC PROTEIN"/>
    <property type="match status" value="1"/>
</dbReference>
<dbReference type="Proteomes" id="UP000216789">
    <property type="component" value="Unassembled WGS sequence"/>
</dbReference>
<dbReference type="Pfam" id="PF01547">
    <property type="entry name" value="SBP_bac_1"/>
    <property type="match status" value="1"/>
</dbReference>
<evidence type="ECO:0000313" key="5">
    <source>
        <dbReference type="EMBL" id="PAC72684.1"/>
    </source>
</evidence>